<gene>
    <name evidence="1" type="ORF">JOF55_004337</name>
</gene>
<evidence type="ECO:0000313" key="1">
    <source>
        <dbReference type="EMBL" id="MDR7304156.1"/>
    </source>
</evidence>
<sequence length="69" mass="7984">MKINSEPKGSTWLPICCHARCAPQRAWSLARLLGTDQRECGTRKGRRALTVFWHAMLTLRWFRDGTRLA</sequence>
<dbReference type="AlphaFoldDB" id="A0AAE3ZHS3"/>
<evidence type="ECO:0000313" key="2">
    <source>
        <dbReference type="Proteomes" id="UP001180845"/>
    </source>
</evidence>
<proteinExistence type="predicted"/>
<organism evidence="1 2">
    <name type="scientific">Haloactinomyces albus</name>
    <dbReference type="NCBI Taxonomy" id="1352928"/>
    <lineage>
        <taxon>Bacteria</taxon>
        <taxon>Bacillati</taxon>
        <taxon>Actinomycetota</taxon>
        <taxon>Actinomycetes</taxon>
        <taxon>Actinopolysporales</taxon>
        <taxon>Actinopolysporaceae</taxon>
        <taxon>Haloactinomyces</taxon>
    </lineage>
</organism>
<keyword evidence="2" id="KW-1185">Reference proteome</keyword>
<name>A0AAE3ZHS3_9ACTN</name>
<protein>
    <submittedName>
        <fullName evidence="1">Uncharacterized protein</fullName>
    </submittedName>
</protein>
<dbReference type="EMBL" id="JAVDXW010000001">
    <property type="protein sequence ID" value="MDR7304156.1"/>
    <property type="molecule type" value="Genomic_DNA"/>
</dbReference>
<dbReference type="Proteomes" id="UP001180845">
    <property type="component" value="Unassembled WGS sequence"/>
</dbReference>
<reference evidence="1" key="1">
    <citation type="submission" date="2023-07" db="EMBL/GenBank/DDBJ databases">
        <title>Sequencing the genomes of 1000 actinobacteria strains.</title>
        <authorList>
            <person name="Klenk H.-P."/>
        </authorList>
    </citation>
    <scope>NUCLEOTIDE SEQUENCE</scope>
    <source>
        <strain evidence="1">DSM 45977</strain>
    </source>
</reference>
<accession>A0AAE3ZHS3</accession>
<comment type="caution">
    <text evidence="1">The sequence shown here is derived from an EMBL/GenBank/DDBJ whole genome shotgun (WGS) entry which is preliminary data.</text>
</comment>